<dbReference type="GO" id="GO:0042407">
    <property type="term" value="P:cristae formation"/>
    <property type="evidence" value="ECO:0007669"/>
    <property type="project" value="InterPro"/>
</dbReference>
<keyword evidence="8 11" id="KW-0472">Membrane</keyword>
<evidence type="ECO:0000256" key="3">
    <source>
        <dbReference type="ARBA" id="ARBA00009188"/>
    </source>
</evidence>
<evidence type="ECO:0000256" key="7">
    <source>
        <dbReference type="ARBA" id="ARBA00023128"/>
    </source>
</evidence>
<comment type="subcellular location">
    <subcellularLocation>
        <location evidence="2">Membrane</location>
    </subcellularLocation>
    <subcellularLocation>
        <location evidence="11">Mitochondrion inner membrane</location>
        <topology evidence="11">Single-pass membrane protein</topology>
    </subcellularLocation>
</comment>
<feature type="transmembrane region" description="Helical" evidence="11">
    <location>
        <begin position="6"/>
        <end position="26"/>
    </location>
</feature>
<dbReference type="EMBL" id="JAAQHG020000013">
    <property type="protein sequence ID" value="KAL1586783.1"/>
    <property type="molecule type" value="Genomic_DNA"/>
</dbReference>
<dbReference type="InterPro" id="IPR031463">
    <property type="entry name" value="Mic12"/>
</dbReference>
<dbReference type="RefSeq" id="XP_069229888.1">
    <property type="nucleotide sequence ID" value="XM_069373251.1"/>
</dbReference>
<sequence length="120" mass="13493">MGFTTGLLGGFTLTTTILYLSLNLHARNRLHQSALLHQQAQLLTGIVEPAPLAPQPIDRHVQQGLLETAKDRWNAELERNVRTLQTADWGAARERLEDKVAGLWRRAFEKGREGVEEVSK</sequence>
<evidence type="ECO:0000256" key="11">
    <source>
        <dbReference type="RuleBase" id="RU363010"/>
    </source>
</evidence>
<dbReference type="GO" id="GO:0044284">
    <property type="term" value="C:mitochondrial crista junction"/>
    <property type="evidence" value="ECO:0007669"/>
    <property type="project" value="InterPro"/>
</dbReference>
<gene>
    <name evidence="12" type="ORF">WHR41_04645</name>
</gene>
<comment type="caution">
    <text evidence="12">The sequence shown here is derived from an EMBL/GenBank/DDBJ whole genome shotgun (WGS) entry which is preliminary data.</text>
</comment>
<evidence type="ECO:0000256" key="4">
    <source>
        <dbReference type="ARBA" id="ARBA00018170"/>
    </source>
</evidence>
<evidence type="ECO:0000313" key="13">
    <source>
        <dbReference type="Proteomes" id="UP000803884"/>
    </source>
</evidence>
<evidence type="ECO:0000256" key="6">
    <source>
        <dbReference type="ARBA" id="ARBA00022989"/>
    </source>
</evidence>
<dbReference type="AlphaFoldDB" id="A0AB34KPR4"/>
<keyword evidence="11" id="KW-0999">Mitochondrion inner membrane</keyword>
<dbReference type="GO" id="GO:0061617">
    <property type="term" value="C:MICOS complex"/>
    <property type="evidence" value="ECO:0007669"/>
    <property type="project" value="UniProtKB-UniRule"/>
</dbReference>
<evidence type="ECO:0000313" key="12">
    <source>
        <dbReference type="EMBL" id="KAL1586783.1"/>
    </source>
</evidence>
<comment type="similarity">
    <text evidence="3 11">Belongs to the MICOS complex subunit Mic12 family.</text>
</comment>
<keyword evidence="7 11" id="KW-0496">Mitochondrion</keyword>
<evidence type="ECO:0000256" key="5">
    <source>
        <dbReference type="ARBA" id="ARBA00022692"/>
    </source>
</evidence>
<evidence type="ECO:0000256" key="8">
    <source>
        <dbReference type="ARBA" id="ARBA00023136"/>
    </source>
</evidence>
<comment type="function">
    <text evidence="1 11">Component of the MICOS complex, a large protein complex of the mitochondrial inner membrane that plays crucial roles in the maintenance of crista junctions, inner membrane architecture, and formation of contact sites to the outer membrane.</text>
</comment>
<keyword evidence="6 11" id="KW-1133">Transmembrane helix</keyword>
<reference evidence="12 13" key="1">
    <citation type="journal article" date="2020" name="Microbiol. Resour. Announc.">
        <title>Draft Genome Sequence of a Cladosporium Species Isolated from the Mesophotic Ascidian Didemnum maculosum.</title>
        <authorList>
            <person name="Gioti A."/>
            <person name="Siaperas R."/>
            <person name="Nikolaivits E."/>
            <person name="Le Goff G."/>
            <person name="Ouazzani J."/>
            <person name="Kotoulas G."/>
            <person name="Topakas E."/>
        </authorList>
    </citation>
    <scope>NUCLEOTIDE SEQUENCE [LARGE SCALE GENOMIC DNA]</scope>
    <source>
        <strain evidence="12 13">TM138-S3</strain>
    </source>
</reference>
<accession>A0AB34KPR4</accession>
<organism evidence="12 13">
    <name type="scientific">Cladosporium halotolerans</name>
    <dbReference type="NCBI Taxonomy" id="1052096"/>
    <lineage>
        <taxon>Eukaryota</taxon>
        <taxon>Fungi</taxon>
        <taxon>Dikarya</taxon>
        <taxon>Ascomycota</taxon>
        <taxon>Pezizomycotina</taxon>
        <taxon>Dothideomycetes</taxon>
        <taxon>Dothideomycetidae</taxon>
        <taxon>Cladosporiales</taxon>
        <taxon>Cladosporiaceae</taxon>
        <taxon>Cladosporium</taxon>
    </lineage>
</organism>
<proteinExistence type="inferred from homology"/>
<dbReference type="Pfam" id="PF17050">
    <property type="entry name" value="AIM5"/>
    <property type="match status" value="1"/>
</dbReference>
<name>A0AB34KPR4_9PEZI</name>
<evidence type="ECO:0000256" key="2">
    <source>
        <dbReference type="ARBA" id="ARBA00004370"/>
    </source>
</evidence>
<evidence type="ECO:0000256" key="9">
    <source>
        <dbReference type="ARBA" id="ARBA00032159"/>
    </source>
</evidence>
<comment type="subunit">
    <text evidence="11">Component of the mitochondrial contact site and cristae organizing system (MICOS) complex.</text>
</comment>
<evidence type="ECO:0000256" key="10">
    <source>
        <dbReference type="ARBA" id="ARBA00032985"/>
    </source>
</evidence>
<keyword evidence="13" id="KW-1185">Reference proteome</keyword>
<evidence type="ECO:0000256" key="1">
    <source>
        <dbReference type="ARBA" id="ARBA00002689"/>
    </source>
</evidence>
<protein>
    <recommendedName>
        <fullName evidence="4 11">MICOS complex subunit MIC12</fullName>
    </recommendedName>
    <alternativeName>
        <fullName evidence="10 11">Altered inheritance of mitochondria protein 5, mitochondrial</fullName>
    </alternativeName>
    <alternativeName>
        <fullName evidence="9 11">Found in mitochondrial proteome protein 51</fullName>
    </alternativeName>
</protein>
<dbReference type="Proteomes" id="UP000803884">
    <property type="component" value="Unassembled WGS sequence"/>
</dbReference>
<dbReference type="GeneID" id="96006089"/>
<keyword evidence="5 11" id="KW-0812">Transmembrane</keyword>